<gene>
    <name evidence="1" type="ORF">CYJ22_05630</name>
</gene>
<dbReference type="Proteomes" id="UP000234198">
    <property type="component" value="Unassembled WGS sequence"/>
</dbReference>
<dbReference type="EMBL" id="PKKM01000006">
    <property type="protein sequence ID" value="PKY64547.1"/>
    <property type="molecule type" value="Genomic_DNA"/>
</dbReference>
<evidence type="ECO:0000313" key="2">
    <source>
        <dbReference type="Proteomes" id="UP000234198"/>
    </source>
</evidence>
<comment type="caution">
    <text evidence="1">The sequence shown here is derived from an EMBL/GenBank/DDBJ whole genome shotgun (WGS) entry which is preliminary data.</text>
</comment>
<accession>A0A2I1I082</accession>
<organism evidence="1 2">
    <name type="scientific">Schaalia odontolytica</name>
    <dbReference type="NCBI Taxonomy" id="1660"/>
    <lineage>
        <taxon>Bacteria</taxon>
        <taxon>Bacillati</taxon>
        <taxon>Actinomycetota</taxon>
        <taxon>Actinomycetes</taxon>
        <taxon>Actinomycetales</taxon>
        <taxon>Actinomycetaceae</taxon>
        <taxon>Schaalia</taxon>
    </lineage>
</organism>
<reference evidence="1 2" key="1">
    <citation type="submission" date="2017-12" db="EMBL/GenBank/DDBJ databases">
        <title>Phylogenetic diversity of female urinary microbiome.</title>
        <authorList>
            <person name="Thomas-White K."/>
            <person name="Wolfe A.J."/>
        </authorList>
    </citation>
    <scope>NUCLEOTIDE SEQUENCE [LARGE SCALE GENOMIC DNA]</scope>
    <source>
        <strain evidence="1 2">UMB0018</strain>
    </source>
</reference>
<name>A0A2I1I082_9ACTO</name>
<dbReference type="AlphaFoldDB" id="A0A2I1I082"/>
<sequence length="303" mass="34873">MHGIIIEEELDGQHRVRAIDPVTYKSVATRTFPPIDRLAEQPFQYHCFYNSCYSPDFTYATRRKMNPVNERLSYNTGFIDTTGTFTDVSAMIPLTDDDRDVNDGYGTFSADGYFYLQRVYTTRDGNTSMIYRLKPGETTPELVSTVGQEDEKNLYFNLLKGTELSTNKKYVDTHTNDGNLFCWKANETISVDNMCYQLHKEKGLVAFQATTLDNKPRREEDRIGEKVIFKPELQIEETIREYRPFVSPDGSQVVFDLYLKNPTGNDWLPIRSMHIINADGTNDRTPDPTAEQWGAFQVIGWVE</sequence>
<proteinExistence type="predicted"/>
<protein>
    <recommendedName>
        <fullName evidence="3">Translocation protein TolB</fullName>
    </recommendedName>
</protein>
<evidence type="ECO:0008006" key="3">
    <source>
        <dbReference type="Google" id="ProtNLM"/>
    </source>
</evidence>
<evidence type="ECO:0000313" key="1">
    <source>
        <dbReference type="EMBL" id="PKY64547.1"/>
    </source>
</evidence>